<protein>
    <submittedName>
        <fullName evidence="1">Chondroitin 4-O-sulfotransferase</fullName>
    </submittedName>
</protein>
<evidence type="ECO:0000313" key="2">
    <source>
        <dbReference type="Proteomes" id="UP000257143"/>
    </source>
</evidence>
<dbReference type="Pfam" id="PF03567">
    <property type="entry name" value="Sulfotransfer_2"/>
    <property type="match status" value="1"/>
</dbReference>
<dbReference type="EMBL" id="PIOC01000027">
    <property type="protein sequence ID" value="RDW16409.1"/>
    <property type="molecule type" value="Genomic_DNA"/>
</dbReference>
<dbReference type="Gene3D" id="3.40.50.300">
    <property type="entry name" value="P-loop containing nucleotide triphosphate hydrolases"/>
    <property type="match status" value="1"/>
</dbReference>
<organism evidence="1 2">
    <name type="scientific">Oceanobacillus arenosus</name>
    <dbReference type="NCBI Taxonomy" id="1229153"/>
    <lineage>
        <taxon>Bacteria</taxon>
        <taxon>Bacillati</taxon>
        <taxon>Bacillota</taxon>
        <taxon>Bacilli</taxon>
        <taxon>Bacillales</taxon>
        <taxon>Bacillaceae</taxon>
        <taxon>Oceanobacillus</taxon>
    </lineage>
</organism>
<dbReference type="Proteomes" id="UP000257143">
    <property type="component" value="Unassembled WGS sequence"/>
</dbReference>
<comment type="caution">
    <text evidence="1">The sequence shown here is derived from an EMBL/GenBank/DDBJ whole genome shotgun (WGS) entry which is preliminary data.</text>
</comment>
<reference evidence="2" key="1">
    <citation type="submission" date="2017-11" db="EMBL/GenBank/DDBJ databases">
        <authorList>
            <person name="Zhu W."/>
        </authorList>
    </citation>
    <scope>NUCLEOTIDE SEQUENCE [LARGE SCALE GENOMIC DNA]</scope>
    <source>
        <strain evidence="2">CAU 1183</strain>
    </source>
</reference>
<keyword evidence="2" id="KW-1185">Reference proteome</keyword>
<dbReference type="OrthoDB" id="7736814at2"/>
<gene>
    <name evidence="1" type="ORF">CWR48_17365</name>
</gene>
<dbReference type="GO" id="GO:0008146">
    <property type="term" value="F:sulfotransferase activity"/>
    <property type="evidence" value="ECO:0007669"/>
    <property type="project" value="InterPro"/>
</dbReference>
<keyword evidence="1" id="KW-0808">Transferase</keyword>
<name>A0A3D8PME3_9BACI</name>
<dbReference type="InterPro" id="IPR027417">
    <property type="entry name" value="P-loop_NTPase"/>
</dbReference>
<dbReference type="GO" id="GO:0016020">
    <property type="term" value="C:membrane"/>
    <property type="evidence" value="ECO:0007669"/>
    <property type="project" value="InterPro"/>
</dbReference>
<dbReference type="AlphaFoldDB" id="A0A3D8PME3"/>
<proteinExistence type="predicted"/>
<dbReference type="InterPro" id="IPR005331">
    <property type="entry name" value="Sulfotransferase"/>
</dbReference>
<evidence type="ECO:0000313" key="1">
    <source>
        <dbReference type="EMBL" id="RDW16409.1"/>
    </source>
</evidence>
<accession>A0A3D8PME3</accession>
<sequence length="213" mass="25354">MIISHKYKFIFLKSKKTAGTSIEISLSRYCGEDDIITPIAPEDEEIRARFGIKPQNYMDENNKKPKFFNHYGAKKIANTIGKDIWSSYYKFSFDRNPWDKVISHYYFKSGKSTSDISFDKYLNLNKFKDAYNYPIYTIKNNVVVDFLGKYENLDEDLSKVCQKIGLPFDGWLPKAKGNFRKDRQHYRTHYNKDQKELVRQYFKKEIDLLGYEF</sequence>
<dbReference type="SUPFAM" id="SSF52540">
    <property type="entry name" value="P-loop containing nucleoside triphosphate hydrolases"/>
    <property type="match status" value="1"/>
</dbReference>
<dbReference type="RefSeq" id="WP_115774596.1">
    <property type="nucleotide sequence ID" value="NZ_PIOC01000027.1"/>
</dbReference>